<dbReference type="SUPFAM" id="SSF53756">
    <property type="entry name" value="UDP-Glycosyltransferase/glycogen phosphorylase"/>
    <property type="match status" value="1"/>
</dbReference>
<gene>
    <name evidence="14" type="ORF">BECKTUN1418D_GA0071000_12042</name>
</gene>
<dbReference type="FunFam" id="3.40.50.2000:FF:000032">
    <property type="entry name" value="3-deoxy-D-manno-octulosonic acid transferase"/>
    <property type="match status" value="1"/>
</dbReference>
<evidence type="ECO:0000256" key="5">
    <source>
        <dbReference type="ARBA" id="ARBA00019077"/>
    </source>
</evidence>
<dbReference type="PANTHER" id="PTHR42755:SF1">
    <property type="entry name" value="3-DEOXY-D-MANNO-OCTULOSONIC ACID TRANSFERASE, MITOCHONDRIAL-RELATED"/>
    <property type="match status" value="1"/>
</dbReference>
<protein>
    <recommendedName>
        <fullName evidence="5 12">3-deoxy-D-manno-octulosonic acid transferase</fullName>
        <shortName evidence="12">Kdo transferase</shortName>
        <ecNumber evidence="4 12">2.4.99.12</ecNumber>
    </recommendedName>
    <alternativeName>
        <fullName evidence="8 12">Lipid IV(A) 3-deoxy-D-manno-octulosonic acid transferase</fullName>
    </alternativeName>
</protein>
<dbReference type="AlphaFoldDB" id="A0A451AB34"/>
<dbReference type="FunFam" id="3.40.50.11720:FF:000001">
    <property type="entry name" value="3-deoxy-D-manno-octulosonic acid transferase"/>
    <property type="match status" value="1"/>
</dbReference>
<evidence type="ECO:0000256" key="4">
    <source>
        <dbReference type="ARBA" id="ARBA00012621"/>
    </source>
</evidence>
<proteinExistence type="inferred from homology"/>
<keyword evidence="12" id="KW-1003">Cell membrane</keyword>
<evidence type="ECO:0000256" key="7">
    <source>
        <dbReference type="ARBA" id="ARBA00022968"/>
    </source>
</evidence>
<dbReference type="PANTHER" id="PTHR42755">
    <property type="entry name" value="3-DEOXY-MANNO-OCTULOSONATE CYTIDYLYLTRANSFERASE"/>
    <property type="match status" value="1"/>
</dbReference>
<dbReference type="InterPro" id="IPR039901">
    <property type="entry name" value="Kdotransferase"/>
</dbReference>
<feature type="active site" description="Proton acceptor" evidence="10">
    <location>
        <position position="77"/>
    </location>
</feature>
<dbReference type="EC" id="2.4.99.12" evidence="4 12"/>
<evidence type="ECO:0000256" key="2">
    <source>
        <dbReference type="ARBA" id="ARBA00004713"/>
    </source>
</evidence>
<evidence type="ECO:0000313" key="14">
    <source>
        <dbReference type="EMBL" id="VFK63239.1"/>
    </source>
</evidence>
<dbReference type="NCBIfam" id="NF004388">
    <property type="entry name" value="PRK05749.1-4"/>
    <property type="match status" value="1"/>
</dbReference>
<comment type="subcellular location">
    <subcellularLocation>
        <location evidence="1">Cell inner membrane</location>
        <topology evidence="1">Single-pass membrane protein</topology>
        <orientation evidence="1">Cytoplasmic side</orientation>
    </subcellularLocation>
    <subcellularLocation>
        <location evidence="12">Cell membrane</location>
    </subcellularLocation>
</comment>
<reference evidence="14" key="1">
    <citation type="submission" date="2019-02" db="EMBL/GenBank/DDBJ databases">
        <authorList>
            <person name="Gruber-Vodicka R. H."/>
            <person name="Seah K. B. B."/>
        </authorList>
    </citation>
    <scope>NUCLEOTIDE SEQUENCE</scope>
    <source>
        <strain evidence="14">BECK_BY1</strain>
    </source>
</reference>
<feature type="transmembrane region" description="Helical" evidence="12">
    <location>
        <begin position="20"/>
        <end position="39"/>
    </location>
</feature>
<keyword evidence="12" id="KW-0448">Lipopolysaccharide biosynthesis</keyword>
<name>A0A451AB34_9GAMM</name>
<comment type="function">
    <text evidence="12">Involved in lipopolysaccharide (LPS) biosynthesis. Catalyzes the transfer of 3-deoxy-D-manno-octulosonate (Kdo) residue(s) from CMP-Kdo to lipid IV(A), the tetraacyldisaccharide-1,4'-bisphosphate precursor of lipid A.</text>
</comment>
<dbReference type="Gene3D" id="3.40.50.11720">
    <property type="entry name" value="3-Deoxy-D-manno-octulosonic-acid transferase, N-terminal domain"/>
    <property type="match status" value="1"/>
</dbReference>
<comment type="pathway">
    <text evidence="2 12">Bacterial outer membrane biogenesis; LPS core biosynthesis.</text>
</comment>
<keyword evidence="6 12" id="KW-0808">Transferase</keyword>
<sequence>MFRFHTGDRDRENGSNAIMSVYSIIHYLIMPFVLLRLFWRGLKAPAYRERWRERFGFGKSLTSGNPRIWIHAVSVGEVQAAVPIVHALRVRYPKTHILVTTTTPTGAAHVAGAFGEAVTHRYVPYDLPDCVQRFLDRVTPSLVLILETELWPNILQACRERAIPVLLVNARLSAKSAGAYRRVSGTTREMLANISAIAAQGSNDADRLITLGANPRHVQVTGSVKFDAGLPSGAREAGNTMRECWGADRPVWIAASTHEGEEERILDVFRKVRKSVPGSLLVLVPRHPERFPKIEALARRHGYDTLLRSNLPKTTTPGSCMEVEVFIGNTMGELPMLYAASDVAFVGGSLVPIGGHNMLEPAVMGIPILFGPHVFNFMEIARNLCACGGARQVQDKMELTSMLIALIQDANARRDMGRKAEAFVQDNGGALDKIMTLVGNFYGSGDSGDLHGKE</sequence>
<feature type="site" description="Transition state stabilizer" evidence="11">
    <location>
        <position position="225"/>
    </location>
</feature>
<keyword evidence="12" id="KW-1133">Transmembrane helix</keyword>
<evidence type="ECO:0000256" key="11">
    <source>
        <dbReference type="PIRSR" id="PIRSR639901-2"/>
    </source>
</evidence>
<dbReference type="GO" id="GO:0043842">
    <property type="term" value="F:Kdo transferase activity"/>
    <property type="evidence" value="ECO:0007669"/>
    <property type="project" value="UniProtKB-EC"/>
</dbReference>
<evidence type="ECO:0000256" key="10">
    <source>
        <dbReference type="PIRSR" id="PIRSR639901-1"/>
    </source>
</evidence>
<accession>A0A451AB34</accession>
<organism evidence="14">
    <name type="scientific">Candidatus Kentrum sp. TUN</name>
    <dbReference type="NCBI Taxonomy" id="2126343"/>
    <lineage>
        <taxon>Bacteria</taxon>
        <taxon>Pseudomonadati</taxon>
        <taxon>Pseudomonadota</taxon>
        <taxon>Gammaproteobacteria</taxon>
        <taxon>Candidatus Kentrum</taxon>
    </lineage>
</organism>
<keyword evidence="12" id="KW-0472">Membrane</keyword>
<evidence type="ECO:0000256" key="8">
    <source>
        <dbReference type="ARBA" id="ARBA00031445"/>
    </source>
</evidence>
<comment type="similarity">
    <text evidence="3">Belongs to the glycosyltransferase group 1 family. Glycosyltransferase 30 subfamily.</text>
</comment>
<dbReference type="Pfam" id="PF04413">
    <property type="entry name" value="Glycos_transf_N"/>
    <property type="match status" value="1"/>
</dbReference>
<dbReference type="InterPro" id="IPR007507">
    <property type="entry name" value="Glycos_transf_N"/>
</dbReference>
<dbReference type="GO" id="GO:0009244">
    <property type="term" value="P:lipopolysaccharide core region biosynthetic process"/>
    <property type="evidence" value="ECO:0007669"/>
    <property type="project" value="UniProtKB-UniRule"/>
</dbReference>
<evidence type="ECO:0000256" key="9">
    <source>
        <dbReference type="ARBA" id="ARBA00049183"/>
    </source>
</evidence>
<keyword evidence="7" id="KW-0735">Signal-anchor</keyword>
<comment type="catalytic activity">
    <reaction evidence="9 12">
        <text>lipid IVA (E. coli) + CMP-3-deoxy-beta-D-manno-octulosonate = alpha-Kdo-(2-&gt;6)-lipid IVA (E. coli) + CMP + H(+)</text>
        <dbReference type="Rhea" id="RHEA:28066"/>
        <dbReference type="ChEBI" id="CHEBI:15378"/>
        <dbReference type="ChEBI" id="CHEBI:58603"/>
        <dbReference type="ChEBI" id="CHEBI:60364"/>
        <dbReference type="ChEBI" id="CHEBI:60377"/>
        <dbReference type="ChEBI" id="CHEBI:85987"/>
        <dbReference type="EC" id="2.4.99.12"/>
    </reaction>
</comment>
<evidence type="ECO:0000256" key="1">
    <source>
        <dbReference type="ARBA" id="ARBA00004388"/>
    </source>
</evidence>
<evidence type="ECO:0000259" key="13">
    <source>
        <dbReference type="Pfam" id="PF04413"/>
    </source>
</evidence>
<dbReference type="Gene3D" id="3.40.50.2000">
    <property type="entry name" value="Glycogen Phosphorylase B"/>
    <property type="match status" value="1"/>
</dbReference>
<dbReference type="EMBL" id="CAADFX010000204">
    <property type="protein sequence ID" value="VFK63239.1"/>
    <property type="molecule type" value="Genomic_DNA"/>
</dbReference>
<evidence type="ECO:0000256" key="12">
    <source>
        <dbReference type="RuleBase" id="RU365103"/>
    </source>
</evidence>
<dbReference type="GO" id="GO:0005886">
    <property type="term" value="C:plasma membrane"/>
    <property type="evidence" value="ECO:0007669"/>
    <property type="project" value="UniProtKB-SubCell"/>
</dbReference>
<keyword evidence="12" id="KW-0812">Transmembrane</keyword>
<dbReference type="InterPro" id="IPR038107">
    <property type="entry name" value="Glycos_transf_N_sf"/>
</dbReference>
<evidence type="ECO:0000256" key="3">
    <source>
        <dbReference type="ARBA" id="ARBA00006380"/>
    </source>
</evidence>
<dbReference type="UniPathway" id="UPA00958"/>
<dbReference type="GO" id="GO:0009245">
    <property type="term" value="P:lipid A biosynthetic process"/>
    <property type="evidence" value="ECO:0007669"/>
    <property type="project" value="TreeGrafter"/>
</dbReference>
<feature type="site" description="Transition state stabilizer" evidence="11">
    <location>
        <position position="147"/>
    </location>
</feature>
<feature type="domain" description="3-deoxy-D-manno-octulosonic-acid transferase N-terminal" evidence="13">
    <location>
        <begin position="49"/>
        <end position="228"/>
    </location>
</feature>
<evidence type="ECO:0000256" key="6">
    <source>
        <dbReference type="ARBA" id="ARBA00022679"/>
    </source>
</evidence>